<dbReference type="GO" id="GO:0004129">
    <property type="term" value="F:cytochrome-c oxidase activity"/>
    <property type="evidence" value="ECO:0007669"/>
    <property type="project" value="InterPro"/>
</dbReference>
<accession>I0JRU3</accession>
<dbReference type="SUPFAM" id="SSF81442">
    <property type="entry name" value="Cytochrome c oxidase subunit I-like"/>
    <property type="match status" value="1"/>
</dbReference>
<dbReference type="Proteomes" id="UP000007397">
    <property type="component" value="Chromosome"/>
</dbReference>
<feature type="transmembrane region" description="Helical" evidence="1">
    <location>
        <begin position="34"/>
        <end position="54"/>
    </location>
</feature>
<protein>
    <recommendedName>
        <fullName evidence="4">Cytochrome-c oxidase</fullName>
    </recommendedName>
</protein>
<proteinExistence type="predicted"/>
<sequence length="124" mass="13705">MTLIKISTIYFVMGILLGYYMSIVHDYALTPVHVHINLLGWTALTLAGILYHLFPQLAASKLGKIHFWLHNIGLPLMMAGLFLMITLQLESLTPVIAGGATLTTAGILFFALNVWVHLKEEEAA</sequence>
<dbReference type="InterPro" id="IPR000883">
    <property type="entry name" value="Cyt_C_Oxase_1"/>
</dbReference>
<dbReference type="GO" id="GO:0020037">
    <property type="term" value="F:heme binding"/>
    <property type="evidence" value="ECO:0007669"/>
    <property type="project" value="InterPro"/>
</dbReference>
<evidence type="ECO:0000313" key="3">
    <source>
        <dbReference type="Proteomes" id="UP000007397"/>
    </source>
</evidence>
<dbReference type="GO" id="GO:0009060">
    <property type="term" value="P:aerobic respiration"/>
    <property type="evidence" value="ECO:0007669"/>
    <property type="project" value="InterPro"/>
</dbReference>
<evidence type="ECO:0000313" key="2">
    <source>
        <dbReference type="EMBL" id="CCG46864.1"/>
    </source>
</evidence>
<feature type="transmembrane region" description="Helical" evidence="1">
    <location>
        <begin position="66"/>
        <end position="89"/>
    </location>
</feature>
<dbReference type="STRING" id="866895.HBHAL_4524"/>
<dbReference type="HOGENOM" id="CLU_150673_1_0_9"/>
<evidence type="ECO:0008006" key="4">
    <source>
        <dbReference type="Google" id="ProtNLM"/>
    </source>
</evidence>
<keyword evidence="3" id="KW-1185">Reference proteome</keyword>
<keyword evidence="1" id="KW-0812">Transmembrane</keyword>
<dbReference type="EMBL" id="HE717023">
    <property type="protein sequence ID" value="CCG46864.1"/>
    <property type="molecule type" value="Genomic_DNA"/>
</dbReference>
<evidence type="ECO:0000256" key="1">
    <source>
        <dbReference type="SAM" id="Phobius"/>
    </source>
</evidence>
<name>I0JRU3_HALH3</name>
<dbReference type="KEGG" id="hhd:HBHAL_4524"/>
<feature type="transmembrane region" description="Helical" evidence="1">
    <location>
        <begin position="95"/>
        <end position="116"/>
    </location>
</feature>
<dbReference type="eggNOG" id="COG3278">
    <property type="taxonomic scope" value="Bacteria"/>
</dbReference>
<dbReference type="RefSeq" id="WP_014644749.1">
    <property type="nucleotide sequence ID" value="NC_017668.1"/>
</dbReference>
<organism evidence="2 3">
    <name type="scientific">Halobacillus halophilus (strain ATCC 35676 / DSM 2266 / JCM 20832 / KCTC 3685 / LMG 17431 / NBRC 102448 / NCIMB 2269)</name>
    <name type="common">Sporosarcina halophila</name>
    <dbReference type="NCBI Taxonomy" id="866895"/>
    <lineage>
        <taxon>Bacteria</taxon>
        <taxon>Bacillati</taxon>
        <taxon>Bacillota</taxon>
        <taxon>Bacilli</taxon>
        <taxon>Bacillales</taxon>
        <taxon>Bacillaceae</taxon>
        <taxon>Halobacillus</taxon>
    </lineage>
</organism>
<dbReference type="Pfam" id="PF00115">
    <property type="entry name" value="COX1"/>
    <property type="match status" value="1"/>
</dbReference>
<feature type="transmembrane region" description="Helical" evidence="1">
    <location>
        <begin position="7"/>
        <end position="28"/>
    </location>
</feature>
<dbReference type="Gene3D" id="1.20.210.10">
    <property type="entry name" value="Cytochrome c oxidase-like, subunit I domain"/>
    <property type="match status" value="1"/>
</dbReference>
<gene>
    <name evidence="2" type="ordered locus">HBHAL_4524</name>
</gene>
<dbReference type="PATRIC" id="fig|866895.3.peg.3558"/>
<dbReference type="AlphaFoldDB" id="I0JRU3"/>
<dbReference type="InterPro" id="IPR036927">
    <property type="entry name" value="Cyt_c_oxase-like_su1_sf"/>
</dbReference>
<dbReference type="GO" id="GO:0016020">
    <property type="term" value="C:membrane"/>
    <property type="evidence" value="ECO:0007669"/>
    <property type="project" value="InterPro"/>
</dbReference>
<reference evidence="2 3" key="1">
    <citation type="journal article" date="2013" name="Environ. Microbiol.">
        <title>Chloride and organic osmolytes: a hybrid strategy to cope with elevated salinities by the moderately halophilic, chloride-dependent bacterium Halobacillus halophilus.</title>
        <authorList>
            <person name="Saum S.H."/>
            <person name="Pfeiffer F."/>
            <person name="Palm P."/>
            <person name="Rampp M."/>
            <person name="Schuster S.C."/>
            <person name="Muller V."/>
            <person name="Oesterhelt D."/>
        </authorList>
    </citation>
    <scope>NUCLEOTIDE SEQUENCE [LARGE SCALE GENOMIC DNA]</scope>
    <source>
        <strain evidence="3">ATCC 35676 / DSM 2266 / JCM 20832 / KCTC 3685 / LMG 17431 / NBRC 102448 / NCIMB 2269</strain>
    </source>
</reference>
<keyword evidence="1" id="KW-1133">Transmembrane helix</keyword>
<keyword evidence="1" id="KW-0472">Membrane</keyword>